<keyword evidence="7" id="KW-1185">Reference proteome</keyword>
<evidence type="ECO:0000256" key="4">
    <source>
        <dbReference type="SAM" id="MobiDB-lite"/>
    </source>
</evidence>
<dbReference type="EC" id="3.1.1.1" evidence="6"/>
<evidence type="ECO:0000313" key="7">
    <source>
        <dbReference type="Proteomes" id="UP000269019"/>
    </source>
</evidence>
<feature type="region of interest" description="Disordered" evidence="4">
    <location>
        <begin position="1"/>
        <end position="30"/>
    </location>
</feature>
<dbReference type="PROSITE" id="PS01174">
    <property type="entry name" value="LIPASE_GDXG_SER"/>
    <property type="match status" value="1"/>
</dbReference>
<dbReference type="PANTHER" id="PTHR48081">
    <property type="entry name" value="AB HYDROLASE SUPERFAMILY PROTEIN C4A8.06C"/>
    <property type="match status" value="1"/>
</dbReference>
<dbReference type="EMBL" id="CP033896">
    <property type="protein sequence ID" value="AZA13899.1"/>
    <property type="molecule type" value="Genomic_DNA"/>
</dbReference>
<dbReference type="InterPro" id="IPR050300">
    <property type="entry name" value="GDXG_lipolytic_enzyme"/>
</dbReference>
<feature type="active site" evidence="3">
    <location>
        <position position="278"/>
    </location>
</feature>
<dbReference type="RefSeq" id="WP_123928600.1">
    <property type="nucleotide sequence ID" value="NZ_CP033896.1"/>
</dbReference>
<dbReference type="InterPro" id="IPR013094">
    <property type="entry name" value="AB_hydrolase_3"/>
</dbReference>
<dbReference type="AlphaFoldDB" id="A0A3G6J7N0"/>
<dbReference type="OrthoDB" id="3181909at2"/>
<proteinExistence type="inferred from homology"/>
<comment type="similarity">
    <text evidence="1">Belongs to the 'GDXG' lipolytic enzyme family.</text>
</comment>
<dbReference type="Proteomes" id="UP000269019">
    <property type="component" value="Chromosome"/>
</dbReference>
<accession>A0A3G6J7N0</accession>
<feature type="compositionally biased region" description="Low complexity" evidence="4">
    <location>
        <begin position="21"/>
        <end position="30"/>
    </location>
</feature>
<protein>
    <submittedName>
        <fullName evidence="6">Carboxylesterase NlhH</fullName>
        <ecNumber evidence="6">3.1.1.1</ecNumber>
    </submittedName>
</protein>
<organism evidence="6 7">
    <name type="scientific">Corynebacterium choanae</name>
    <dbReference type="NCBI Taxonomy" id="1862358"/>
    <lineage>
        <taxon>Bacteria</taxon>
        <taxon>Bacillati</taxon>
        <taxon>Actinomycetota</taxon>
        <taxon>Actinomycetes</taxon>
        <taxon>Mycobacteriales</taxon>
        <taxon>Corynebacteriaceae</taxon>
        <taxon>Corynebacterium</taxon>
    </lineage>
</organism>
<dbReference type="PANTHER" id="PTHR48081:SF8">
    <property type="entry name" value="ALPHA_BETA HYDROLASE FOLD-3 DOMAIN-CONTAINING PROTEIN-RELATED"/>
    <property type="match status" value="1"/>
</dbReference>
<evidence type="ECO:0000313" key="6">
    <source>
        <dbReference type="EMBL" id="AZA13899.1"/>
    </source>
</evidence>
<dbReference type="GO" id="GO:0106435">
    <property type="term" value="F:carboxylesterase activity"/>
    <property type="evidence" value="ECO:0007669"/>
    <property type="project" value="UniProtKB-EC"/>
</dbReference>
<evidence type="ECO:0000256" key="3">
    <source>
        <dbReference type="PROSITE-ProRule" id="PRU10038"/>
    </source>
</evidence>
<dbReference type="Gene3D" id="3.40.50.1820">
    <property type="entry name" value="alpha/beta hydrolase"/>
    <property type="match status" value="1"/>
</dbReference>
<evidence type="ECO:0000256" key="1">
    <source>
        <dbReference type="ARBA" id="ARBA00010515"/>
    </source>
</evidence>
<dbReference type="KEGG" id="ccho:CCHOA_07535"/>
<dbReference type="SUPFAM" id="SSF53474">
    <property type="entry name" value="alpha/beta-Hydrolases"/>
    <property type="match status" value="1"/>
</dbReference>
<gene>
    <name evidence="6" type="primary">nlhH</name>
    <name evidence="6" type="ORF">CCHOA_07535</name>
</gene>
<evidence type="ECO:0000256" key="2">
    <source>
        <dbReference type="ARBA" id="ARBA00022801"/>
    </source>
</evidence>
<sequence length="451" mass="48268">MHTPKSEPSSPQPAGSQPNSRTAHASVAGRAAAIAAQTRITRCTDTFVHVEKPTFDHGFAHRFDAQVFDRLQSNPGTPTPPQSSSAAAEPEHHTGTPAHLLAESTTHPTLRTDHLQAAAQTIRAGTGVKSCSRPVAVETRHTTVTVPLSTAVDMQRRSPASTAEPQQSLTMPVRWYRPLTADGSPNAAHAAESLPLVIYLHGGGYVTGSLDVVDEALRQLSAAAPALVASIDYPLAPETPWTVMLHAVTEAITALSSAEHHTSPWNLDPRRIFIAGDSAGGGLALHASLTLAQNDRLSPPLAGVVALYPHCDWRVQLNTITAAAAEYTICSQQQAMLDTLLADAAAQWTHPNFVEYLRMDASTVSADNLPQRDLRQLPPVFLCIGAYDFFRGQVLALANQLSSQQHPCRLVDYRGVTHGLFDRIGDMPAADDLCWEIAAFVRGDTIPGTSG</sequence>
<keyword evidence="2 6" id="KW-0378">Hydrolase</keyword>
<reference evidence="6 7" key="1">
    <citation type="submission" date="2018-11" db="EMBL/GenBank/DDBJ databases">
        <authorList>
            <person name="Kleinhagauer T."/>
            <person name="Glaeser S.P."/>
            <person name="Spergser J."/>
            <person name="Ruckert C."/>
            <person name="Kaempfer P."/>
            <person name="Busse H.-J."/>
        </authorList>
    </citation>
    <scope>NUCLEOTIDE SEQUENCE [LARGE SCALE GENOMIC DNA]</scope>
    <source>
        <strain evidence="6 7">200CH</strain>
    </source>
</reference>
<feature type="region of interest" description="Disordered" evidence="4">
    <location>
        <begin position="70"/>
        <end position="94"/>
    </location>
</feature>
<name>A0A3G6J7N0_9CORY</name>
<feature type="compositionally biased region" description="Polar residues" evidence="4">
    <location>
        <begin position="1"/>
        <end position="20"/>
    </location>
</feature>
<feature type="domain" description="Alpha/beta hydrolase fold-3" evidence="5">
    <location>
        <begin position="197"/>
        <end position="420"/>
    </location>
</feature>
<evidence type="ECO:0000259" key="5">
    <source>
        <dbReference type="Pfam" id="PF07859"/>
    </source>
</evidence>
<dbReference type="InterPro" id="IPR033140">
    <property type="entry name" value="Lipase_GDXG_put_SER_AS"/>
</dbReference>
<feature type="compositionally biased region" description="Polar residues" evidence="4">
    <location>
        <begin position="71"/>
        <end position="86"/>
    </location>
</feature>
<dbReference type="InterPro" id="IPR029058">
    <property type="entry name" value="AB_hydrolase_fold"/>
</dbReference>
<dbReference type="Pfam" id="PF07859">
    <property type="entry name" value="Abhydrolase_3"/>
    <property type="match status" value="1"/>
</dbReference>